<sequence>MHDKSYPPPNTPIKKRRLSKPRLSLIDTKPIELPKPHSQVNVNVIQYTTEASQKENWTTSTSNKKKCHEEDHAGFLEYETESYLHRRSIELKYLPVECLSNQPEAILVEWLTKLCRRFSFAQDTVFLTINILDRFLVTTPISRDIFQLLGITSLLVSAKREEQYPPEIADLLLLCDDTYTRDQVQQLERVILSRLRFNLMAPTAQFFLEHHSSYRMRSLITSDKEAFLRVRSLGRYLLELSLQDYSICQYAPSLLAMGVLEVSDEVVSRTPTGGVRSTGGYSLQALEECITELRLLATAFCQNGPDLSVIHEKYVNLYSTDDD</sequence>
<dbReference type="PANTHER" id="PTHR10177">
    <property type="entry name" value="CYCLINS"/>
    <property type="match status" value="1"/>
</dbReference>
<dbReference type="STRING" id="283909.R7UA55"/>
<reference evidence="10" key="1">
    <citation type="submission" date="2012-12" db="EMBL/GenBank/DDBJ databases">
        <authorList>
            <person name="Hellsten U."/>
            <person name="Grimwood J."/>
            <person name="Chapman J.A."/>
            <person name="Shapiro H."/>
            <person name="Aerts A."/>
            <person name="Otillar R.P."/>
            <person name="Terry A.Y."/>
            <person name="Boore J.L."/>
            <person name="Simakov O."/>
            <person name="Marletaz F."/>
            <person name="Cho S.-J."/>
            <person name="Edsinger-Gonzales E."/>
            <person name="Havlak P."/>
            <person name="Kuo D.-H."/>
            <person name="Larsson T."/>
            <person name="Lv J."/>
            <person name="Arendt D."/>
            <person name="Savage R."/>
            <person name="Osoegawa K."/>
            <person name="de Jong P."/>
            <person name="Lindberg D.R."/>
            <person name="Seaver E.C."/>
            <person name="Weisblat D.A."/>
            <person name="Putnam N.H."/>
            <person name="Grigoriev I.V."/>
            <person name="Rokhsar D.S."/>
        </authorList>
    </citation>
    <scope>NUCLEOTIDE SEQUENCE</scope>
    <source>
        <strain evidence="10">I ESC-2004</strain>
    </source>
</reference>
<dbReference type="EMBL" id="KB303586">
    <property type="protein sequence ID" value="ELU02981.1"/>
    <property type="molecule type" value="Genomic_DNA"/>
</dbReference>
<evidence type="ECO:0000256" key="4">
    <source>
        <dbReference type="ARBA" id="ARBA00023306"/>
    </source>
</evidence>
<dbReference type="InterPro" id="IPR004367">
    <property type="entry name" value="Cyclin_C-dom"/>
</dbReference>
<dbReference type="Gene3D" id="1.10.472.10">
    <property type="entry name" value="Cyclin-like"/>
    <property type="match status" value="2"/>
</dbReference>
<dbReference type="Proteomes" id="UP000014760">
    <property type="component" value="Unassembled WGS sequence"/>
</dbReference>
<reference evidence="9" key="3">
    <citation type="submission" date="2015-06" db="UniProtKB">
        <authorList>
            <consortium name="EnsemblMetazoa"/>
        </authorList>
    </citation>
    <scope>IDENTIFICATION</scope>
</reference>
<evidence type="ECO:0000313" key="8">
    <source>
        <dbReference type="EMBL" id="ELU02981.1"/>
    </source>
</evidence>
<evidence type="ECO:0000313" key="10">
    <source>
        <dbReference type="Proteomes" id="UP000014760"/>
    </source>
</evidence>
<dbReference type="HOGENOM" id="CLU_020695_1_0_1"/>
<gene>
    <name evidence="8" type="ORF">CAPTEDRAFT_121782</name>
</gene>
<feature type="domain" description="Cyclin C-terminal" evidence="7">
    <location>
        <begin position="202"/>
        <end position="323"/>
    </location>
</feature>
<evidence type="ECO:0000313" key="9">
    <source>
        <dbReference type="EnsemblMetazoa" id="CapteP121782"/>
    </source>
</evidence>
<dbReference type="GO" id="GO:0051301">
    <property type="term" value="P:cell division"/>
    <property type="evidence" value="ECO:0007669"/>
    <property type="project" value="UniProtKB-KW"/>
</dbReference>
<evidence type="ECO:0000256" key="3">
    <source>
        <dbReference type="ARBA" id="ARBA00023127"/>
    </source>
</evidence>
<keyword evidence="10" id="KW-1185">Reference proteome</keyword>
<dbReference type="Pfam" id="PF02984">
    <property type="entry name" value="Cyclin_C"/>
    <property type="match status" value="1"/>
</dbReference>
<dbReference type="GO" id="GO:0016538">
    <property type="term" value="F:cyclin-dependent protein serine/threonine kinase regulator activity"/>
    <property type="evidence" value="ECO:0007669"/>
    <property type="project" value="InterPro"/>
</dbReference>
<dbReference type="InterPro" id="IPR046965">
    <property type="entry name" value="Cyclin_A/B-like"/>
</dbReference>
<comment type="similarity">
    <text evidence="5">Belongs to the cyclin family.</text>
</comment>
<keyword evidence="3 5" id="KW-0195">Cyclin</keyword>
<evidence type="ECO:0008006" key="11">
    <source>
        <dbReference type="Google" id="ProtNLM"/>
    </source>
</evidence>
<dbReference type="EMBL" id="AMQN01008624">
    <property type="status" value="NOT_ANNOTATED_CDS"/>
    <property type="molecule type" value="Genomic_DNA"/>
</dbReference>
<keyword evidence="1" id="KW-0132">Cell division</keyword>
<keyword evidence="2" id="KW-0498">Mitosis</keyword>
<dbReference type="FunFam" id="1.10.472.10:FF:000001">
    <property type="entry name" value="G2/mitotic-specific cyclin"/>
    <property type="match status" value="1"/>
</dbReference>
<dbReference type="SMART" id="SM01332">
    <property type="entry name" value="Cyclin_C"/>
    <property type="match status" value="1"/>
</dbReference>
<evidence type="ECO:0000256" key="1">
    <source>
        <dbReference type="ARBA" id="ARBA00022618"/>
    </source>
</evidence>
<dbReference type="OMA" id="RNCLARQ"/>
<dbReference type="AlphaFoldDB" id="R7UA55"/>
<dbReference type="OrthoDB" id="5590282at2759"/>
<evidence type="ECO:0000259" key="6">
    <source>
        <dbReference type="SMART" id="SM00385"/>
    </source>
</evidence>
<dbReference type="CDD" id="cd20722">
    <property type="entry name" value="CYCLIN_CCNO_rpt2"/>
    <property type="match status" value="1"/>
</dbReference>
<reference evidence="8 10" key="2">
    <citation type="journal article" date="2013" name="Nature">
        <title>Insights into bilaterian evolution from three spiralian genomes.</title>
        <authorList>
            <person name="Simakov O."/>
            <person name="Marletaz F."/>
            <person name="Cho S.J."/>
            <person name="Edsinger-Gonzales E."/>
            <person name="Havlak P."/>
            <person name="Hellsten U."/>
            <person name="Kuo D.H."/>
            <person name="Larsson T."/>
            <person name="Lv J."/>
            <person name="Arendt D."/>
            <person name="Savage R."/>
            <person name="Osoegawa K."/>
            <person name="de Jong P."/>
            <person name="Grimwood J."/>
            <person name="Chapman J.A."/>
            <person name="Shapiro H."/>
            <person name="Aerts A."/>
            <person name="Otillar R.P."/>
            <person name="Terry A.Y."/>
            <person name="Boore J.L."/>
            <person name="Grigoriev I.V."/>
            <person name="Lindberg D.R."/>
            <person name="Seaver E.C."/>
            <person name="Weisblat D.A."/>
            <person name="Putnam N.H."/>
            <person name="Rokhsar D.S."/>
        </authorList>
    </citation>
    <scope>NUCLEOTIDE SEQUENCE</scope>
    <source>
        <strain evidence="8 10">I ESC-2004</strain>
    </source>
</reference>
<dbReference type="InterPro" id="IPR006671">
    <property type="entry name" value="Cyclin_N"/>
</dbReference>
<feature type="domain" description="Cyclin-like" evidence="6">
    <location>
        <begin position="109"/>
        <end position="193"/>
    </location>
</feature>
<evidence type="ECO:0000256" key="2">
    <source>
        <dbReference type="ARBA" id="ARBA00022776"/>
    </source>
</evidence>
<dbReference type="SUPFAM" id="SSF47954">
    <property type="entry name" value="Cyclin-like"/>
    <property type="match status" value="2"/>
</dbReference>
<dbReference type="InterPro" id="IPR036915">
    <property type="entry name" value="Cyclin-like_sf"/>
</dbReference>
<keyword evidence="4" id="KW-0131">Cell cycle</keyword>
<dbReference type="InterPro" id="IPR039361">
    <property type="entry name" value="Cyclin"/>
</dbReference>
<organism evidence="8">
    <name type="scientific">Capitella teleta</name>
    <name type="common">Polychaete worm</name>
    <dbReference type="NCBI Taxonomy" id="283909"/>
    <lineage>
        <taxon>Eukaryota</taxon>
        <taxon>Metazoa</taxon>
        <taxon>Spiralia</taxon>
        <taxon>Lophotrochozoa</taxon>
        <taxon>Annelida</taxon>
        <taxon>Polychaeta</taxon>
        <taxon>Sedentaria</taxon>
        <taxon>Scolecida</taxon>
        <taxon>Capitellidae</taxon>
        <taxon>Capitella</taxon>
    </lineage>
</organism>
<dbReference type="InterPro" id="IPR013763">
    <property type="entry name" value="Cyclin-like_dom"/>
</dbReference>
<dbReference type="EnsemblMetazoa" id="CapteT121782">
    <property type="protein sequence ID" value="CapteP121782"/>
    <property type="gene ID" value="CapteG121782"/>
</dbReference>
<proteinExistence type="inferred from homology"/>
<dbReference type="PIRSF" id="PIRSF001771">
    <property type="entry name" value="Cyclin_A_B_D_E"/>
    <property type="match status" value="1"/>
</dbReference>
<evidence type="ECO:0000259" key="7">
    <source>
        <dbReference type="SMART" id="SM01332"/>
    </source>
</evidence>
<dbReference type="GO" id="GO:0044772">
    <property type="term" value="P:mitotic cell cycle phase transition"/>
    <property type="evidence" value="ECO:0007669"/>
    <property type="project" value="InterPro"/>
</dbReference>
<dbReference type="Pfam" id="PF00134">
    <property type="entry name" value="Cyclin_N"/>
    <property type="match status" value="1"/>
</dbReference>
<accession>R7UA55</accession>
<protein>
    <recommendedName>
        <fullName evidence="11">Cyclin N-terminal domain-containing protein</fullName>
    </recommendedName>
</protein>
<name>R7UA55_CAPTE</name>
<evidence type="ECO:0000256" key="5">
    <source>
        <dbReference type="RuleBase" id="RU000383"/>
    </source>
</evidence>
<dbReference type="SMART" id="SM00385">
    <property type="entry name" value="CYCLIN"/>
    <property type="match status" value="1"/>
</dbReference>